<dbReference type="EMBL" id="CDOI01000134">
    <property type="protein sequence ID" value="CEN45497.1"/>
    <property type="molecule type" value="Genomic_DNA"/>
</dbReference>
<protein>
    <recommendedName>
        <fullName evidence="4">AtpZ/AtpI family protein</fullName>
    </recommendedName>
</protein>
<dbReference type="Proteomes" id="UP000045051">
    <property type="component" value="Unassembled WGS sequence"/>
</dbReference>
<dbReference type="RefSeq" id="WP_241697308.1">
    <property type="nucleotide sequence ID" value="NZ_CP171102.1"/>
</dbReference>
<feature type="transmembrane region" description="Helical" evidence="1">
    <location>
        <begin position="25"/>
        <end position="43"/>
    </location>
</feature>
<name>A0A0B7I5U9_9FLAO</name>
<keyword evidence="1" id="KW-1133">Transmembrane helix</keyword>
<accession>A0A0B7I5U9</accession>
<evidence type="ECO:0000313" key="2">
    <source>
        <dbReference type="EMBL" id="CEN45497.1"/>
    </source>
</evidence>
<dbReference type="InterPro" id="IPR032820">
    <property type="entry name" value="ATPase_put"/>
</dbReference>
<evidence type="ECO:0000256" key="1">
    <source>
        <dbReference type="SAM" id="Phobius"/>
    </source>
</evidence>
<reference evidence="2 3" key="1">
    <citation type="submission" date="2015-01" db="EMBL/GenBank/DDBJ databases">
        <authorList>
            <person name="Xiang T."/>
            <person name="Song Y."/>
            <person name="Huang L."/>
            <person name="Wang B."/>
            <person name="Wu P."/>
        </authorList>
    </citation>
    <scope>NUCLEOTIDE SEQUENCE [LARGE SCALE GENOMIC DNA]</scope>
    <source>
        <strain evidence="2 3">CcD38</strain>
    </source>
</reference>
<dbReference type="Pfam" id="PF09527">
    <property type="entry name" value="ATPase_gene1"/>
    <property type="match status" value="1"/>
</dbReference>
<proteinExistence type="predicted"/>
<dbReference type="AlphaFoldDB" id="A0A0B7I5U9"/>
<gene>
    <name evidence="2" type="ORF">CCAND38_240060</name>
</gene>
<keyword evidence="3" id="KW-1185">Reference proteome</keyword>
<organism evidence="2 3">
    <name type="scientific">Capnocytophaga canis</name>
    <dbReference type="NCBI Taxonomy" id="1848903"/>
    <lineage>
        <taxon>Bacteria</taxon>
        <taxon>Pseudomonadati</taxon>
        <taxon>Bacteroidota</taxon>
        <taxon>Flavobacteriia</taxon>
        <taxon>Flavobacteriales</taxon>
        <taxon>Flavobacteriaceae</taxon>
        <taxon>Capnocytophaga</taxon>
    </lineage>
</organism>
<keyword evidence="1" id="KW-0472">Membrane</keyword>
<keyword evidence="1" id="KW-0812">Transmembrane</keyword>
<sequence length="52" mass="5874">MAVTIVACCFLGVWLDEKYVSLQPLFTVLFSLLGVFVAIYSVIRQVKNFSED</sequence>
<evidence type="ECO:0000313" key="3">
    <source>
        <dbReference type="Proteomes" id="UP000045051"/>
    </source>
</evidence>
<evidence type="ECO:0008006" key="4">
    <source>
        <dbReference type="Google" id="ProtNLM"/>
    </source>
</evidence>